<dbReference type="InterPro" id="IPR002509">
    <property type="entry name" value="NODB_dom"/>
</dbReference>
<evidence type="ECO:0000313" key="5">
    <source>
        <dbReference type="Proteomes" id="UP001500831"/>
    </source>
</evidence>
<dbReference type="InterPro" id="IPR011330">
    <property type="entry name" value="Glyco_hydro/deAcase_b/a-brl"/>
</dbReference>
<keyword evidence="5" id="KW-1185">Reference proteome</keyword>
<dbReference type="PROSITE" id="PS51677">
    <property type="entry name" value="NODB"/>
    <property type="match status" value="1"/>
</dbReference>
<comment type="caution">
    <text evidence="4">The sequence shown here is derived from an EMBL/GenBank/DDBJ whole genome shotgun (WGS) entry which is preliminary data.</text>
</comment>
<evidence type="ECO:0000256" key="1">
    <source>
        <dbReference type="ARBA" id="ARBA00004613"/>
    </source>
</evidence>
<dbReference type="Gene3D" id="3.20.20.370">
    <property type="entry name" value="Glycoside hydrolase/deacetylase"/>
    <property type="match status" value="1"/>
</dbReference>
<feature type="domain" description="NodB homology" evidence="3">
    <location>
        <begin position="56"/>
        <end position="247"/>
    </location>
</feature>
<protein>
    <submittedName>
        <fullName evidence="4">Polysaccharide deacetylase family protein</fullName>
    </submittedName>
</protein>
<reference evidence="4 5" key="1">
    <citation type="journal article" date="2019" name="Int. J. Syst. Evol. Microbiol.">
        <title>The Global Catalogue of Microorganisms (GCM) 10K type strain sequencing project: providing services to taxonomists for standard genome sequencing and annotation.</title>
        <authorList>
            <consortium name="The Broad Institute Genomics Platform"/>
            <consortium name="The Broad Institute Genome Sequencing Center for Infectious Disease"/>
            <person name="Wu L."/>
            <person name="Ma J."/>
        </authorList>
    </citation>
    <scope>NUCLEOTIDE SEQUENCE [LARGE SCALE GENOMIC DNA]</scope>
    <source>
        <strain evidence="4 5">JCM 6242</strain>
    </source>
</reference>
<sequence length="247" mass="27049">MVWVYHSVAEFDRDPLRITVSPGSFHRHMRWLRDRGLRGVTMRELRAAEARGEAAGLVGLTFDDGYADFATTVVPALAEYGFTATVFVVAGHVGGDSSWDPGVPRDVMTPEQLREAAAAGMEIGSHSLTHPRLPTVDGGRRLVEELVTSRTMLEDLTGEAVDGFCYPYGQHGTREVEAVAEAGFGYACALWHTEHAGLFAMPRIEPFDETGPAGLRGRVLAHQLNKTYPNIRGILKDRFGLDLQARG</sequence>
<name>A0ABN3W4I1_9ACTN</name>
<dbReference type="Pfam" id="PF01522">
    <property type="entry name" value="Polysacc_deac_1"/>
    <property type="match status" value="1"/>
</dbReference>
<comment type="subcellular location">
    <subcellularLocation>
        <location evidence="1">Secreted</location>
    </subcellularLocation>
</comment>
<dbReference type="InterPro" id="IPR051398">
    <property type="entry name" value="Polysacch_Deacetylase"/>
</dbReference>
<dbReference type="PANTHER" id="PTHR34216">
    <property type="match status" value="1"/>
</dbReference>
<keyword evidence="2" id="KW-0732">Signal</keyword>
<dbReference type="EMBL" id="BAAAVI010000038">
    <property type="protein sequence ID" value="GAA2885195.1"/>
    <property type="molecule type" value="Genomic_DNA"/>
</dbReference>
<dbReference type="CDD" id="cd10918">
    <property type="entry name" value="CE4_NodB_like_5s_6s"/>
    <property type="match status" value="1"/>
</dbReference>
<dbReference type="PANTHER" id="PTHR34216:SF3">
    <property type="entry name" value="POLY-BETA-1,6-N-ACETYL-D-GLUCOSAMINE N-DEACETYLASE"/>
    <property type="match status" value="1"/>
</dbReference>
<evidence type="ECO:0000256" key="2">
    <source>
        <dbReference type="ARBA" id="ARBA00022729"/>
    </source>
</evidence>
<accession>A0ABN3W4I1</accession>
<proteinExistence type="predicted"/>
<dbReference type="Proteomes" id="UP001500831">
    <property type="component" value="Unassembled WGS sequence"/>
</dbReference>
<organism evidence="4 5">
    <name type="scientific">Streptosporangium fragile</name>
    <dbReference type="NCBI Taxonomy" id="46186"/>
    <lineage>
        <taxon>Bacteria</taxon>
        <taxon>Bacillati</taxon>
        <taxon>Actinomycetota</taxon>
        <taxon>Actinomycetes</taxon>
        <taxon>Streptosporangiales</taxon>
        <taxon>Streptosporangiaceae</taxon>
        <taxon>Streptosporangium</taxon>
    </lineage>
</organism>
<evidence type="ECO:0000313" key="4">
    <source>
        <dbReference type="EMBL" id="GAA2885195.1"/>
    </source>
</evidence>
<dbReference type="SUPFAM" id="SSF88713">
    <property type="entry name" value="Glycoside hydrolase/deacetylase"/>
    <property type="match status" value="1"/>
</dbReference>
<evidence type="ECO:0000259" key="3">
    <source>
        <dbReference type="PROSITE" id="PS51677"/>
    </source>
</evidence>
<gene>
    <name evidence="4" type="ORF">GCM10010517_48770</name>
</gene>